<sequence>MSNREISQGLKTALELGPVLAFFVAYLILKDRSFDIGGTAYDGFIVVTAGFVPVMVASTGLLWWLTGHLSRMQVVTVVLIVVFGGLSVWLNDERFFKMKPTLIYLIFGGVLAVGLLRGQSYLRYVMEGLVPLQDEGWMILTKRVTAFFFALALANEVVWRSMSTETWVYFKTFGLTAALFAFFMAQGGLFRRYGTGEE</sequence>
<evidence type="ECO:0000256" key="4">
    <source>
        <dbReference type="ARBA" id="ARBA00023136"/>
    </source>
</evidence>
<dbReference type="AlphaFoldDB" id="A0A1I1WCX4"/>
<name>A0A1I1WCX4_9RHOB</name>
<proteinExistence type="inferred from homology"/>
<dbReference type="PANTHER" id="PTHR36917">
    <property type="entry name" value="INTRACELLULAR SEPTATION PROTEIN A-RELATED"/>
    <property type="match status" value="1"/>
</dbReference>
<reference evidence="6 7" key="1">
    <citation type="submission" date="2016-10" db="EMBL/GenBank/DDBJ databases">
        <authorList>
            <person name="Varghese N."/>
            <person name="Submissions S."/>
        </authorList>
    </citation>
    <scope>NUCLEOTIDE SEQUENCE [LARGE SCALE GENOMIC DNA]</scope>
    <source>
        <strain evidence="7">YIM D21,KCTC 23444,ACCC 10710</strain>
    </source>
</reference>
<evidence type="ECO:0000256" key="1">
    <source>
        <dbReference type="ARBA" id="ARBA00022475"/>
    </source>
</evidence>
<keyword evidence="3 5" id="KW-1133">Transmembrane helix</keyword>
<comment type="function">
    <text evidence="5">Plays a role in cell envelope biogenesis, maintenance of cell envelope integrity and membrane homeostasis.</text>
</comment>
<keyword evidence="4 5" id="KW-0472">Membrane</keyword>
<gene>
    <name evidence="5" type="primary">yciB</name>
    <name evidence="6" type="ORF">SAMN04515678_104176</name>
</gene>
<dbReference type="HAMAP" id="MF_00189">
    <property type="entry name" value="YciB"/>
    <property type="match status" value="1"/>
</dbReference>
<feature type="transmembrane region" description="Helical" evidence="5">
    <location>
        <begin position="71"/>
        <end position="90"/>
    </location>
</feature>
<keyword evidence="5" id="KW-0997">Cell inner membrane</keyword>
<comment type="subcellular location">
    <subcellularLocation>
        <location evidence="5">Cell inner membrane</location>
        <topology evidence="5">Multi-pass membrane protein</topology>
    </subcellularLocation>
</comment>
<keyword evidence="7" id="KW-1185">Reference proteome</keyword>
<comment type="similarity">
    <text evidence="5">Belongs to the YciB family.</text>
</comment>
<dbReference type="InterPro" id="IPR006008">
    <property type="entry name" value="YciB"/>
</dbReference>
<keyword evidence="2 5" id="KW-0812">Transmembrane</keyword>
<dbReference type="RefSeq" id="WP_149755420.1">
    <property type="nucleotide sequence ID" value="NZ_FOMS01000004.1"/>
</dbReference>
<keyword evidence="1 5" id="KW-1003">Cell membrane</keyword>
<evidence type="ECO:0000313" key="6">
    <source>
        <dbReference type="EMBL" id="SFD91253.1"/>
    </source>
</evidence>
<dbReference type="Pfam" id="PF04279">
    <property type="entry name" value="IspA"/>
    <property type="match status" value="1"/>
</dbReference>
<dbReference type="GO" id="GO:0005886">
    <property type="term" value="C:plasma membrane"/>
    <property type="evidence" value="ECO:0007669"/>
    <property type="project" value="UniProtKB-SubCell"/>
</dbReference>
<protein>
    <recommendedName>
        <fullName evidence="5">Inner membrane-spanning protein YciB</fullName>
    </recommendedName>
</protein>
<evidence type="ECO:0000313" key="7">
    <source>
        <dbReference type="Proteomes" id="UP000325289"/>
    </source>
</evidence>
<accession>A0A1I1WCX4</accession>
<feature type="transmembrane region" description="Helical" evidence="5">
    <location>
        <begin position="102"/>
        <end position="124"/>
    </location>
</feature>
<feature type="transmembrane region" description="Helical" evidence="5">
    <location>
        <begin position="12"/>
        <end position="29"/>
    </location>
</feature>
<dbReference type="Proteomes" id="UP000325289">
    <property type="component" value="Unassembled WGS sequence"/>
</dbReference>
<evidence type="ECO:0000256" key="3">
    <source>
        <dbReference type="ARBA" id="ARBA00022989"/>
    </source>
</evidence>
<dbReference type="PANTHER" id="PTHR36917:SF1">
    <property type="entry name" value="INNER MEMBRANE-SPANNING PROTEIN YCIB"/>
    <property type="match status" value="1"/>
</dbReference>
<organism evidence="6 7">
    <name type="scientific">Roseivivax sediminis</name>
    <dbReference type="NCBI Taxonomy" id="936889"/>
    <lineage>
        <taxon>Bacteria</taxon>
        <taxon>Pseudomonadati</taxon>
        <taxon>Pseudomonadota</taxon>
        <taxon>Alphaproteobacteria</taxon>
        <taxon>Rhodobacterales</taxon>
        <taxon>Roseobacteraceae</taxon>
        <taxon>Roseivivax</taxon>
    </lineage>
</organism>
<evidence type="ECO:0000256" key="2">
    <source>
        <dbReference type="ARBA" id="ARBA00022692"/>
    </source>
</evidence>
<feature type="transmembrane region" description="Helical" evidence="5">
    <location>
        <begin position="41"/>
        <end position="65"/>
    </location>
</feature>
<feature type="transmembrane region" description="Helical" evidence="5">
    <location>
        <begin position="166"/>
        <end position="185"/>
    </location>
</feature>
<dbReference type="EMBL" id="FOMS01000004">
    <property type="protein sequence ID" value="SFD91253.1"/>
    <property type="molecule type" value="Genomic_DNA"/>
</dbReference>
<dbReference type="OrthoDB" id="9788219at2"/>
<evidence type="ECO:0000256" key="5">
    <source>
        <dbReference type="HAMAP-Rule" id="MF_00189"/>
    </source>
</evidence>